<dbReference type="SUPFAM" id="SSF103473">
    <property type="entry name" value="MFS general substrate transporter"/>
    <property type="match status" value="1"/>
</dbReference>
<feature type="domain" description="Major facilitator superfamily (MFS) profile" evidence="7">
    <location>
        <begin position="61"/>
        <end position="520"/>
    </location>
</feature>
<protein>
    <submittedName>
        <fullName evidence="9">Major facilitator superfamily (MFS) profile domain-containing protein</fullName>
    </submittedName>
</protein>
<dbReference type="InterPro" id="IPR036259">
    <property type="entry name" value="MFS_trans_sf"/>
</dbReference>
<dbReference type="GO" id="GO:0022857">
    <property type="term" value="F:transmembrane transporter activity"/>
    <property type="evidence" value="ECO:0007669"/>
    <property type="project" value="InterPro"/>
</dbReference>
<dbReference type="AlphaFoldDB" id="A0A914WVD0"/>
<sequence>MSSSSSDAGTPPPGKHGHDGGSDDEHDIHKKGFIYTHFEEVLTRINPFGPYQYFTCFCILYASIEWAGNYSFMDALGVIEPDWLCLQADNTTSNITSPTNDAKCAYIKANCTQLTPIKESAEFHSLVAAFQLICDDSDKPKLIQIIQVAGSLIGSIVGGHIGDYYGRKKGFFSGQFCIILTSVMAISAKDWIAYSICQFLNGFLFGMIEVTSLTMMMEYTDNKYRLIPNACFQWPIAYMVMALIAYLAKDWQYFFIFLNLITAPITIGFMLFQESPRWLITKGRLEQACEVLNDMGHQRWNHARVKFIPNDLKMIPREKRTKFYSFWHLFFTNSKLAKQSIMQIVSMFTFSLVSSTYLYTIGQFHGENTIMFTFLDGVFRLWVPVTVIFLDYRVPKFGRKPLYMLSLSITALCFAAIIVLVSLDYALDHISIYVLTIIATMINASAFWMSIVQITTQRYPTVIRCIAFGSLHSFRHIGVIVSLLFVDPLLKSWTVGAYIVPEVCVILTLVMGFFLQPESKGKPLMDRMKEVKYGRFENEIPKALMRIAAGHRYTDPQANGGDNAATFAKSIFEGAANRHRVSSHGDNSISMHM</sequence>
<keyword evidence="4 6" id="KW-0472">Membrane</keyword>
<feature type="transmembrane region" description="Helical" evidence="6">
    <location>
        <begin position="170"/>
        <end position="186"/>
    </location>
</feature>
<proteinExistence type="predicted"/>
<evidence type="ECO:0000256" key="6">
    <source>
        <dbReference type="SAM" id="Phobius"/>
    </source>
</evidence>
<comment type="subcellular location">
    <subcellularLocation>
        <location evidence="1">Membrane</location>
        <topology evidence="1">Multi-pass membrane protein</topology>
    </subcellularLocation>
</comment>
<feature type="region of interest" description="Disordered" evidence="5">
    <location>
        <begin position="1"/>
        <end position="23"/>
    </location>
</feature>
<dbReference type="InterPro" id="IPR020846">
    <property type="entry name" value="MFS_dom"/>
</dbReference>
<keyword evidence="8" id="KW-1185">Reference proteome</keyword>
<evidence type="ECO:0000256" key="3">
    <source>
        <dbReference type="ARBA" id="ARBA00022989"/>
    </source>
</evidence>
<evidence type="ECO:0000256" key="1">
    <source>
        <dbReference type="ARBA" id="ARBA00004141"/>
    </source>
</evidence>
<dbReference type="WBParaSite" id="PSAMB.scaffold5535size11459.g26796.t1">
    <property type="protein sequence ID" value="PSAMB.scaffold5535size11459.g26796.t1"/>
    <property type="gene ID" value="PSAMB.scaffold5535size11459.g26796"/>
</dbReference>
<dbReference type="InterPro" id="IPR005828">
    <property type="entry name" value="MFS_sugar_transport-like"/>
</dbReference>
<feature type="transmembrane region" description="Helical" evidence="6">
    <location>
        <begin position="492"/>
        <end position="515"/>
    </location>
</feature>
<feature type="transmembrane region" description="Helical" evidence="6">
    <location>
        <begin position="429"/>
        <end position="449"/>
    </location>
</feature>
<dbReference type="Gene3D" id="1.20.1250.20">
    <property type="entry name" value="MFS general substrate transporter like domains"/>
    <property type="match status" value="1"/>
</dbReference>
<feature type="transmembrane region" description="Helical" evidence="6">
    <location>
        <begin position="226"/>
        <end position="247"/>
    </location>
</feature>
<name>A0A914WVD0_9BILA</name>
<organism evidence="8 9">
    <name type="scientific">Plectus sambesii</name>
    <dbReference type="NCBI Taxonomy" id="2011161"/>
    <lineage>
        <taxon>Eukaryota</taxon>
        <taxon>Metazoa</taxon>
        <taxon>Ecdysozoa</taxon>
        <taxon>Nematoda</taxon>
        <taxon>Chromadorea</taxon>
        <taxon>Plectida</taxon>
        <taxon>Plectina</taxon>
        <taxon>Plectoidea</taxon>
        <taxon>Plectidae</taxon>
        <taxon>Plectus</taxon>
    </lineage>
</organism>
<feature type="transmembrane region" description="Helical" evidence="6">
    <location>
        <begin position="344"/>
        <end position="364"/>
    </location>
</feature>
<feature type="transmembrane region" description="Helical" evidence="6">
    <location>
        <begin position="402"/>
        <end position="423"/>
    </location>
</feature>
<dbReference type="Pfam" id="PF00083">
    <property type="entry name" value="Sugar_tr"/>
    <property type="match status" value="1"/>
</dbReference>
<dbReference type="GO" id="GO:0016020">
    <property type="term" value="C:membrane"/>
    <property type="evidence" value="ECO:0007669"/>
    <property type="project" value="UniProtKB-SubCell"/>
</dbReference>
<evidence type="ECO:0000256" key="5">
    <source>
        <dbReference type="SAM" id="MobiDB-lite"/>
    </source>
</evidence>
<feature type="transmembrane region" description="Helical" evidence="6">
    <location>
        <begin position="192"/>
        <end position="214"/>
    </location>
</feature>
<evidence type="ECO:0000256" key="4">
    <source>
        <dbReference type="ARBA" id="ARBA00023136"/>
    </source>
</evidence>
<dbReference type="PANTHER" id="PTHR24064">
    <property type="entry name" value="SOLUTE CARRIER FAMILY 22 MEMBER"/>
    <property type="match status" value="1"/>
</dbReference>
<dbReference type="Proteomes" id="UP000887566">
    <property type="component" value="Unplaced"/>
</dbReference>
<evidence type="ECO:0000256" key="2">
    <source>
        <dbReference type="ARBA" id="ARBA00022692"/>
    </source>
</evidence>
<dbReference type="PROSITE" id="PS50850">
    <property type="entry name" value="MFS"/>
    <property type="match status" value="1"/>
</dbReference>
<keyword evidence="2 6" id="KW-0812">Transmembrane</keyword>
<keyword evidence="3 6" id="KW-1133">Transmembrane helix</keyword>
<feature type="transmembrane region" description="Helical" evidence="6">
    <location>
        <begin position="253"/>
        <end position="272"/>
    </location>
</feature>
<evidence type="ECO:0000313" key="9">
    <source>
        <dbReference type="WBParaSite" id="PSAMB.scaffold5535size11459.g26796.t1"/>
    </source>
</evidence>
<accession>A0A914WVD0</accession>
<evidence type="ECO:0000313" key="8">
    <source>
        <dbReference type="Proteomes" id="UP000887566"/>
    </source>
</evidence>
<evidence type="ECO:0000259" key="7">
    <source>
        <dbReference type="PROSITE" id="PS50850"/>
    </source>
</evidence>
<reference evidence="9" key="1">
    <citation type="submission" date="2022-11" db="UniProtKB">
        <authorList>
            <consortium name="WormBaseParasite"/>
        </authorList>
    </citation>
    <scope>IDENTIFICATION</scope>
</reference>